<accession>A0A3G9GZZ2</accession>
<dbReference type="PANTHER" id="PTHR43134:SF1">
    <property type="entry name" value="SIGNAL RECOGNITION PARTICLE RECEPTOR SUBUNIT ALPHA"/>
    <property type="match status" value="1"/>
</dbReference>
<dbReference type="SUPFAM" id="SSF52540">
    <property type="entry name" value="P-loop containing nucleoside triphosphate hydrolases"/>
    <property type="match status" value="1"/>
</dbReference>
<evidence type="ECO:0000313" key="12">
    <source>
        <dbReference type="EMBL" id="BBF96260.1"/>
    </source>
</evidence>
<dbReference type="InterPro" id="IPR003593">
    <property type="entry name" value="AAA+_ATPase"/>
</dbReference>
<dbReference type="InterPro" id="IPR042101">
    <property type="entry name" value="SRP54_N_sf"/>
</dbReference>
<evidence type="ECO:0000256" key="1">
    <source>
        <dbReference type="ARBA" id="ARBA00022475"/>
    </source>
</evidence>
<dbReference type="FunFam" id="1.20.120.140:FF:000002">
    <property type="entry name" value="Signal recognition particle receptor FtsY"/>
    <property type="match status" value="1"/>
</dbReference>
<organism evidence="12">
    <name type="scientific">Mycobacterium interjectum</name>
    <dbReference type="NCBI Taxonomy" id="33895"/>
    <lineage>
        <taxon>Bacteria</taxon>
        <taxon>Bacillati</taxon>
        <taxon>Actinomycetota</taxon>
        <taxon>Actinomycetes</taxon>
        <taxon>Mycobacteriales</taxon>
        <taxon>Mycobacteriaceae</taxon>
        <taxon>Mycobacterium</taxon>
        <taxon>Mycobacterium simiae complex</taxon>
    </lineage>
</organism>
<dbReference type="FunFam" id="3.40.50.300:FF:000053">
    <property type="entry name" value="Signal recognition particle receptor FtsY"/>
    <property type="match status" value="1"/>
</dbReference>
<proteinExistence type="inferred from homology"/>
<comment type="subunit">
    <text evidence="9">Part of the signal recognition particle protein translocation system, which is composed of SRP and FtsY.</text>
</comment>
<feature type="transmembrane region" description="Helical" evidence="10">
    <location>
        <begin position="6"/>
        <end position="26"/>
    </location>
</feature>
<keyword evidence="3 9" id="KW-0547">Nucleotide-binding</keyword>
<dbReference type="Pfam" id="PF00448">
    <property type="entry name" value="SRP54"/>
    <property type="match status" value="1"/>
</dbReference>
<comment type="catalytic activity">
    <reaction evidence="8 9">
        <text>GTP + H2O = GDP + phosphate + H(+)</text>
        <dbReference type="Rhea" id="RHEA:19669"/>
        <dbReference type="ChEBI" id="CHEBI:15377"/>
        <dbReference type="ChEBI" id="CHEBI:15378"/>
        <dbReference type="ChEBI" id="CHEBI:37565"/>
        <dbReference type="ChEBI" id="CHEBI:43474"/>
        <dbReference type="ChEBI" id="CHEBI:58189"/>
        <dbReference type="EC" id="3.6.5.4"/>
    </reaction>
</comment>
<dbReference type="Gene3D" id="1.20.120.140">
    <property type="entry name" value="Signal recognition particle SRP54, nucleotide-binding domain"/>
    <property type="match status" value="1"/>
</dbReference>
<dbReference type="GO" id="GO:0005047">
    <property type="term" value="F:signal recognition particle binding"/>
    <property type="evidence" value="ECO:0007669"/>
    <property type="project" value="TreeGrafter"/>
</dbReference>
<dbReference type="GO" id="GO:0003924">
    <property type="term" value="F:GTPase activity"/>
    <property type="evidence" value="ECO:0007669"/>
    <property type="project" value="UniProtKB-UniRule"/>
</dbReference>
<comment type="subcellular location">
    <subcellularLocation>
        <location evidence="9">Cell membrane</location>
        <topology evidence="9">Peripheral membrane protein</topology>
        <orientation evidence="9">Cytoplasmic side</orientation>
    </subcellularLocation>
    <subcellularLocation>
        <location evidence="9">Cytoplasm</location>
    </subcellularLocation>
</comment>
<keyword evidence="5 9" id="KW-0342">GTP-binding</keyword>
<dbReference type="InterPro" id="IPR004390">
    <property type="entry name" value="SR_rcpt_FtsY"/>
</dbReference>
<comment type="function">
    <text evidence="9">Involved in targeting and insertion of nascent membrane proteins into the cytoplasmic membrane. Acts as a receptor for the complex formed by the signal recognition particle (SRP) and the ribosome-nascent chain (RNC).</text>
</comment>
<feature type="binding site" evidence="9">
    <location>
        <begin position="360"/>
        <end position="363"/>
    </location>
    <ligand>
        <name>GTP</name>
        <dbReference type="ChEBI" id="CHEBI:37565"/>
    </ligand>
</feature>
<evidence type="ECO:0000256" key="6">
    <source>
        <dbReference type="ARBA" id="ARBA00023136"/>
    </source>
</evidence>
<dbReference type="Pfam" id="PF02881">
    <property type="entry name" value="SRP54_N"/>
    <property type="match status" value="1"/>
</dbReference>
<dbReference type="PANTHER" id="PTHR43134">
    <property type="entry name" value="SIGNAL RECOGNITION PARTICLE RECEPTOR SUBUNIT ALPHA"/>
    <property type="match status" value="1"/>
</dbReference>
<evidence type="ECO:0000256" key="9">
    <source>
        <dbReference type="HAMAP-Rule" id="MF_00920"/>
    </source>
</evidence>
<keyword evidence="1 9" id="KW-1003">Cell membrane</keyword>
<comment type="similarity">
    <text evidence="9">Belongs to the GTP-binding SRP family. FtsY subfamily.</text>
</comment>
<dbReference type="AlphaFoldDB" id="A0A3G9GZZ2"/>
<evidence type="ECO:0000256" key="8">
    <source>
        <dbReference type="ARBA" id="ARBA00048027"/>
    </source>
</evidence>
<evidence type="ECO:0000256" key="4">
    <source>
        <dbReference type="ARBA" id="ARBA00022801"/>
    </source>
</evidence>
<dbReference type="HAMAP" id="MF_00920">
    <property type="entry name" value="FtsY"/>
    <property type="match status" value="1"/>
</dbReference>
<dbReference type="InterPro" id="IPR013822">
    <property type="entry name" value="Signal_recog_particl_SRP54_hlx"/>
</dbReference>
<gene>
    <name evidence="9 12" type="primary">ftsY</name>
</gene>
<evidence type="ECO:0000256" key="10">
    <source>
        <dbReference type="SAM" id="Phobius"/>
    </source>
</evidence>
<feature type="binding site" evidence="9">
    <location>
        <begin position="298"/>
        <end position="302"/>
    </location>
    <ligand>
        <name>GTP</name>
        <dbReference type="ChEBI" id="CHEBI:37565"/>
    </ligand>
</feature>
<keyword evidence="4 9" id="KW-0378">Hydrolase</keyword>
<keyword evidence="12" id="KW-0131">Cell cycle</keyword>
<dbReference type="GO" id="GO:0005525">
    <property type="term" value="F:GTP binding"/>
    <property type="evidence" value="ECO:0007669"/>
    <property type="project" value="UniProtKB-UniRule"/>
</dbReference>
<evidence type="ECO:0000256" key="3">
    <source>
        <dbReference type="ARBA" id="ARBA00022741"/>
    </source>
</evidence>
<dbReference type="EC" id="3.6.5.4" evidence="9"/>
<reference evidence="12" key="1">
    <citation type="journal article" date="2016" name="Microb. Resour. Syst. 32">
        <title>Core housekeeping proteins useful for identification and classification of mycobacteria.</title>
        <authorList>
            <person name="Mizuno T."/>
            <person name="Natori T."/>
            <person name="Kanazawa I."/>
            <person name="Eldesouky I."/>
            <person name="Fukunaga H."/>
            <person name="Ezaki T."/>
        </authorList>
    </citation>
    <scope>NUCLEOTIDE SEQUENCE</scope>
    <source>
        <strain evidence="12">JNBP_03801</strain>
    </source>
</reference>
<keyword evidence="10" id="KW-1133">Transmembrane helix</keyword>
<evidence type="ECO:0000256" key="2">
    <source>
        <dbReference type="ARBA" id="ARBA00022490"/>
    </source>
</evidence>
<dbReference type="SMART" id="SM00382">
    <property type="entry name" value="AAA"/>
    <property type="match status" value="1"/>
</dbReference>
<dbReference type="InterPro" id="IPR036225">
    <property type="entry name" value="SRP/SRP_N"/>
</dbReference>
<feature type="domain" description="SRP54-type proteins GTP-binding" evidence="11">
    <location>
        <begin position="381"/>
        <end position="394"/>
    </location>
</feature>
<dbReference type="GO" id="GO:0006614">
    <property type="term" value="P:SRP-dependent cotranslational protein targeting to membrane"/>
    <property type="evidence" value="ECO:0007669"/>
    <property type="project" value="InterPro"/>
</dbReference>
<dbReference type="SUPFAM" id="SSF47364">
    <property type="entry name" value="Domain of the SRP/SRP receptor G-proteins"/>
    <property type="match status" value="1"/>
</dbReference>
<dbReference type="InterPro" id="IPR000897">
    <property type="entry name" value="SRP54_GTPase_dom"/>
</dbReference>
<dbReference type="SMART" id="SM00962">
    <property type="entry name" value="SRP54"/>
    <property type="match status" value="1"/>
</dbReference>
<keyword evidence="7 9" id="KW-0675">Receptor</keyword>
<dbReference type="GO" id="GO:0005737">
    <property type="term" value="C:cytoplasm"/>
    <property type="evidence" value="ECO:0007669"/>
    <property type="project" value="UniProtKB-SubCell"/>
</dbReference>
<keyword evidence="2 9" id="KW-0963">Cytoplasm</keyword>
<keyword evidence="12" id="KW-0132">Cell division</keyword>
<dbReference type="GO" id="GO:0005886">
    <property type="term" value="C:plasma membrane"/>
    <property type="evidence" value="ECO:0007669"/>
    <property type="project" value="UniProtKB-SubCell"/>
</dbReference>
<dbReference type="Gene3D" id="3.40.50.300">
    <property type="entry name" value="P-loop containing nucleotide triphosphate hydrolases"/>
    <property type="match status" value="1"/>
</dbReference>
<dbReference type="SMART" id="SM00963">
    <property type="entry name" value="SRP54_N"/>
    <property type="match status" value="1"/>
</dbReference>
<dbReference type="NCBIfam" id="TIGR00064">
    <property type="entry name" value="ftsY"/>
    <property type="match status" value="1"/>
</dbReference>
<keyword evidence="10" id="KW-0812">Transmembrane</keyword>
<name>A0A3G9GZZ2_9MYCO</name>
<dbReference type="GO" id="GO:0051301">
    <property type="term" value="P:cell division"/>
    <property type="evidence" value="ECO:0007669"/>
    <property type="project" value="UniProtKB-KW"/>
</dbReference>
<evidence type="ECO:0000256" key="7">
    <source>
        <dbReference type="ARBA" id="ARBA00023170"/>
    </source>
</evidence>
<evidence type="ECO:0000259" key="11">
    <source>
        <dbReference type="PROSITE" id="PS00300"/>
    </source>
</evidence>
<dbReference type="InterPro" id="IPR027417">
    <property type="entry name" value="P-loop_NTPase"/>
</dbReference>
<evidence type="ECO:0000256" key="5">
    <source>
        <dbReference type="ARBA" id="ARBA00023134"/>
    </source>
</evidence>
<dbReference type="PROSITE" id="PS00300">
    <property type="entry name" value="SRP54"/>
    <property type="match status" value="1"/>
</dbReference>
<sequence>MSQGLWIAIAVAATLVVIAALVLGLVRYRRRRISLARPEPGALDRSGGYTASSGITFSRTPTLDTTGLPAVGDDATVPRDAPRRTISDVELPEPEAAEIEAIAPPEGRLERLRGRLARSQNALGRSMLGLIGGGDLDEESWQDVEDTLLVADLGPVVAESVITQLRGRLASGSVRTEADAKAVLRDVLINELHPDMDRSIRALPHADHPSVLLVVGVNGTGKTTTVGKLARVLVADGRRVVLGAADTFRAAAADQLQTWAARVGADVVRGAEGADPASVAYDAVDKGIAAGADVVVIDTAGRLHTKVGLMDELDKVKRVVTRRAAVDEVLLVLDATIGQNGLAQARVFADVVDITGAVLTKLDGTAKGGIVFRVQQELGVPVKLVGLGEGPDDLAPFEPAAFVDALLG</sequence>
<dbReference type="EMBL" id="LC080288">
    <property type="protein sequence ID" value="BBF96260.1"/>
    <property type="molecule type" value="Genomic_DNA"/>
</dbReference>
<keyword evidence="6 9" id="KW-0472">Membrane</keyword>
<feature type="binding site" evidence="9">
    <location>
        <begin position="216"/>
        <end position="223"/>
    </location>
    <ligand>
        <name>GTP</name>
        <dbReference type="ChEBI" id="CHEBI:37565"/>
    </ligand>
</feature>
<protein>
    <recommendedName>
        <fullName evidence="9">Signal recognition particle receptor FtsY</fullName>
        <shortName evidence="9">SRP receptor</shortName>
        <ecNumber evidence="9">3.6.5.4</ecNumber>
    </recommendedName>
</protein>